<gene>
    <name evidence="3" type="ORF">F1189_25225</name>
</gene>
<name>A0A5M6ILP8_9PROT</name>
<dbReference type="OrthoDB" id="5516488at2"/>
<organism evidence="3 4">
    <name type="scientific">Rhodovastum atsumiense</name>
    <dbReference type="NCBI Taxonomy" id="504468"/>
    <lineage>
        <taxon>Bacteria</taxon>
        <taxon>Pseudomonadati</taxon>
        <taxon>Pseudomonadota</taxon>
        <taxon>Alphaproteobacteria</taxon>
        <taxon>Acetobacterales</taxon>
        <taxon>Acetobacteraceae</taxon>
        <taxon>Rhodovastum</taxon>
    </lineage>
</organism>
<evidence type="ECO:0000256" key="1">
    <source>
        <dbReference type="SAM" id="SignalP"/>
    </source>
</evidence>
<reference evidence="3 4" key="1">
    <citation type="submission" date="2019-09" db="EMBL/GenBank/DDBJ databases">
        <title>Genome sequence of Rhodovastum atsumiense, a diverse member of the Acetobacteraceae family of non-sulfur purple photosynthetic bacteria.</title>
        <authorList>
            <person name="Meyer T."/>
            <person name="Kyndt J."/>
        </authorList>
    </citation>
    <scope>NUCLEOTIDE SEQUENCE [LARGE SCALE GENOMIC DNA]</scope>
    <source>
        <strain evidence="3 4">DSM 21279</strain>
    </source>
</reference>
<protein>
    <recommendedName>
        <fullName evidence="2">Rap1a immunity protein domain-containing protein</fullName>
    </recommendedName>
</protein>
<dbReference type="RefSeq" id="WP_150044071.1">
    <property type="nucleotide sequence ID" value="NZ_OW485601.1"/>
</dbReference>
<keyword evidence="4" id="KW-1185">Reference proteome</keyword>
<evidence type="ECO:0000313" key="3">
    <source>
        <dbReference type="EMBL" id="KAA5609201.1"/>
    </source>
</evidence>
<feature type="signal peptide" evidence="1">
    <location>
        <begin position="1"/>
        <end position="21"/>
    </location>
</feature>
<comment type="caution">
    <text evidence="3">The sequence shown here is derived from an EMBL/GenBank/DDBJ whole genome shotgun (WGS) entry which is preliminary data.</text>
</comment>
<feature type="chain" id="PRO_5024342079" description="Rap1a immunity protein domain-containing protein" evidence="1">
    <location>
        <begin position="22"/>
        <end position="136"/>
    </location>
</feature>
<dbReference type="Proteomes" id="UP000325255">
    <property type="component" value="Unassembled WGS sequence"/>
</dbReference>
<dbReference type="AlphaFoldDB" id="A0A5M6ILP8"/>
<evidence type="ECO:0000313" key="4">
    <source>
        <dbReference type="Proteomes" id="UP000325255"/>
    </source>
</evidence>
<dbReference type="Pfam" id="PF18602">
    <property type="entry name" value="Rap1a"/>
    <property type="match status" value="1"/>
</dbReference>
<dbReference type="InterPro" id="IPR041238">
    <property type="entry name" value="Rap1a"/>
</dbReference>
<evidence type="ECO:0000259" key="2">
    <source>
        <dbReference type="Pfam" id="PF18602"/>
    </source>
</evidence>
<accession>A0A5M6ILP8</accession>
<feature type="domain" description="Rap1a immunity protein" evidence="2">
    <location>
        <begin position="32"/>
        <end position="125"/>
    </location>
</feature>
<keyword evidence="1" id="KW-0732">Signal</keyword>
<proteinExistence type="predicted"/>
<sequence length="136" mass="14329">MRRLILSAGVLAAALTGAAQAALTPDTFQIRTAGDLVSLCAPSTSDPNAVAAVHMCQGFLVGAYTVLKTDQEANPRLRLFCTPEPPPSRNDAIAAFITWVNADPSRAALPPVDGVVGYLHQAYPCPVQSSAQTRRK</sequence>
<dbReference type="EMBL" id="VWPK01000056">
    <property type="protein sequence ID" value="KAA5609201.1"/>
    <property type="molecule type" value="Genomic_DNA"/>
</dbReference>